<organism evidence="3 4">
    <name type="scientific">Mytilus edulis</name>
    <name type="common">Blue mussel</name>
    <dbReference type="NCBI Taxonomy" id="6550"/>
    <lineage>
        <taxon>Eukaryota</taxon>
        <taxon>Metazoa</taxon>
        <taxon>Spiralia</taxon>
        <taxon>Lophotrochozoa</taxon>
        <taxon>Mollusca</taxon>
        <taxon>Bivalvia</taxon>
        <taxon>Autobranchia</taxon>
        <taxon>Pteriomorphia</taxon>
        <taxon>Mytilida</taxon>
        <taxon>Mytiloidea</taxon>
        <taxon>Mytilidae</taxon>
        <taxon>Mytilinae</taxon>
        <taxon>Mytilus</taxon>
    </lineage>
</organism>
<dbReference type="Proteomes" id="UP000683360">
    <property type="component" value="Unassembled WGS sequence"/>
</dbReference>
<comment type="caution">
    <text evidence="3">The sequence shown here is derived from an EMBL/GenBank/DDBJ whole genome shotgun (WGS) entry which is preliminary data.</text>
</comment>
<dbReference type="PANTHER" id="PTHR11161">
    <property type="entry name" value="O-ACYLTRANSFERASE"/>
    <property type="match status" value="1"/>
</dbReference>
<dbReference type="SMART" id="SM00703">
    <property type="entry name" value="NRF"/>
    <property type="match status" value="1"/>
</dbReference>
<protein>
    <recommendedName>
        <fullName evidence="2">Nose resistant-to-fluoxetine protein N-terminal domain-containing protein</fullName>
    </recommendedName>
</protein>
<feature type="domain" description="Nose resistant-to-fluoxetine protein N-terminal" evidence="2">
    <location>
        <begin position="80"/>
        <end position="202"/>
    </location>
</feature>
<dbReference type="OrthoDB" id="207378at2759"/>
<sequence length="421" mass="46654">MTDIIAYLCILIVLRRGSDLNVIKSPIEYGKLTRMLSNVTDLRTISCYHFSNIRSEVHESNVTAVPPTESTSKSLSPTVSDRCLTGVSSVVQAVAQQKIWAFKMIDAAGKPPANLLGGGFKWLGDYDECMDIKGSTTVGNNETLFGTEYCMLSVINLQAVPNVLPQRPKWEKTTGHSELHAETAFIESEKTPLIHHDETDSYSKYTPGMFGQLLLSFSVYTNGSKILNTNQPGGSLTAINGIRFISMTWVILGHAYGFILSDVDNVGSFLPKMIKRATFPAISNALVSVDTFFVLRLTPPYMLVLMVHVSLFPYIGSGPVWKKDGAEYNYCTNSWYYNLLYINNFFEKPEDTFLNLFGWLIAGVSACAVLYGVYEDVNGGRESREISSFYITVHRTVWGAAVAWVIFACAHGYGGNHDLIT</sequence>
<dbReference type="AlphaFoldDB" id="A0A8S3UNF3"/>
<keyword evidence="4" id="KW-1185">Reference proteome</keyword>
<dbReference type="EMBL" id="CAJPWZ010002893">
    <property type="protein sequence ID" value="CAG2247223.1"/>
    <property type="molecule type" value="Genomic_DNA"/>
</dbReference>
<keyword evidence="1" id="KW-0812">Transmembrane</keyword>
<dbReference type="Pfam" id="PF20146">
    <property type="entry name" value="NRF"/>
    <property type="match status" value="1"/>
</dbReference>
<keyword evidence="1" id="KW-1133">Transmembrane helix</keyword>
<dbReference type="PANTHER" id="PTHR11161:SF0">
    <property type="entry name" value="O-ACYLTRANSFERASE LIKE PROTEIN"/>
    <property type="match status" value="1"/>
</dbReference>
<gene>
    <name evidence="3" type="ORF">MEDL_59147</name>
</gene>
<accession>A0A8S3UNF3</accession>
<feature type="transmembrane region" description="Helical" evidence="1">
    <location>
        <begin position="353"/>
        <end position="374"/>
    </location>
</feature>
<evidence type="ECO:0000259" key="2">
    <source>
        <dbReference type="SMART" id="SM00703"/>
    </source>
</evidence>
<dbReference type="InterPro" id="IPR052728">
    <property type="entry name" value="O2_lipid_transport_reg"/>
</dbReference>
<reference evidence="3" key="1">
    <citation type="submission" date="2021-03" db="EMBL/GenBank/DDBJ databases">
        <authorList>
            <person name="Bekaert M."/>
        </authorList>
    </citation>
    <scope>NUCLEOTIDE SEQUENCE</scope>
</reference>
<evidence type="ECO:0000313" key="3">
    <source>
        <dbReference type="EMBL" id="CAG2247223.1"/>
    </source>
</evidence>
<evidence type="ECO:0000256" key="1">
    <source>
        <dbReference type="SAM" id="Phobius"/>
    </source>
</evidence>
<name>A0A8S3UNF3_MYTED</name>
<feature type="transmembrane region" description="Helical" evidence="1">
    <location>
        <begin position="395"/>
        <end position="414"/>
    </location>
</feature>
<keyword evidence="1" id="KW-0472">Membrane</keyword>
<dbReference type="InterPro" id="IPR006621">
    <property type="entry name" value="Nose-resist-to-fluoxetine_N"/>
</dbReference>
<evidence type="ECO:0000313" key="4">
    <source>
        <dbReference type="Proteomes" id="UP000683360"/>
    </source>
</evidence>
<proteinExistence type="predicted"/>